<evidence type="ECO:0000256" key="4">
    <source>
        <dbReference type="ARBA" id="ARBA00022729"/>
    </source>
</evidence>
<evidence type="ECO:0000256" key="2">
    <source>
        <dbReference type="ARBA" id="ARBA00008520"/>
    </source>
</evidence>
<dbReference type="Pfam" id="PF01547">
    <property type="entry name" value="SBP_bac_1"/>
    <property type="match status" value="1"/>
</dbReference>
<dbReference type="InterPro" id="IPR050490">
    <property type="entry name" value="Bact_solute-bd_prot1"/>
</dbReference>
<dbReference type="RefSeq" id="WP_386775502.1">
    <property type="nucleotide sequence ID" value="NZ_JBHRUG010000029.1"/>
</dbReference>
<evidence type="ECO:0000313" key="6">
    <source>
        <dbReference type="Proteomes" id="UP001595579"/>
    </source>
</evidence>
<dbReference type="CDD" id="cd14750">
    <property type="entry name" value="PBP2_TMBP"/>
    <property type="match status" value="1"/>
</dbReference>
<dbReference type="EMBL" id="JBHRUG010000029">
    <property type="protein sequence ID" value="MFC3284991.1"/>
    <property type="molecule type" value="Genomic_DNA"/>
</dbReference>
<comment type="caution">
    <text evidence="5">The sequence shown here is derived from an EMBL/GenBank/DDBJ whole genome shotgun (WGS) entry which is preliminary data.</text>
</comment>
<reference evidence="6" key="1">
    <citation type="journal article" date="2019" name="Int. J. Syst. Evol. Microbiol.">
        <title>The Global Catalogue of Microorganisms (GCM) 10K type strain sequencing project: providing services to taxonomists for standard genome sequencing and annotation.</title>
        <authorList>
            <consortium name="The Broad Institute Genomics Platform"/>
            <consortium name="The Broad Institute Genome Sequencing Center for Infectious Disease"/>
            <person name="Wu L."/>
            <person name="Ma J."/>
        </authorList>
    </citation>
    <scope>NUCLEOTIDE SEQUENCE [LARGE SCALE GENOMIC DNA]</scope>
    <source>
        <strain evidence="6">CECT 7698</strain>
    </source>
</reference>
<organism evidence="5 6">
    <name type="scientific">Litchfieldella rifensis</name>
    <dbReference type="NCBI Taxonomy" id="762643"/>
    <lineage>
        <taxon>Bacteria</taxon>
        <taxon>Pseudomonadati</taxon>
        <taxon>Pseudomonadota</taxon>
        <taxon>Gammaproteobacteria</taxon>
        <taxon>Oceanospirillales</taxon>
        <taxon>Halomonadaceae</taxon>
        <taxon>Litchfieldella</taxon>
    </lineage>
</organism>
<comment type="similarity">
    <text evidence="2">Belongs to the bacterial solute-binding protein 1 family.</text>
</comment>
<dbReference type="Gene3D" id="3.40.190.10">
    <property type="entry name" value="Periplasmic binding protein-like II"/>
    <property type="match status" value="2"/>
</dbReference>
<keyword evidence="3" id="KW-0813">Transport</keyword>
<keyword evidence="6" id="KW-1185">Reference proteome</keyword>
<keyword evidence="4" id="KW-0732">Signal</keyword>
<gene>
    <name evidence="5" type="ORF">ACFOEV_15425</name>
</gene>
<evidence type="ECO:0000256" key="3">
    <source>
        <dbReference type="ARBA" id="ARBA00022448"/>
    </source>
</evidence>
<comment type="subcellular location">
    <subcellularLocation>
        <location evidence="1">Periplasm</location>
    </subcellularLocation>
</comment>
<proteinExistence type="inferred from homology"/>
<dbReference type="InterPro" id="IPR006059">
    <property type="entry name" value="SBP"/>
</dbReference>
<evidence type="ECO:0000256" key="1">
    <source>
        <dbReference type="ARBA" id="ARBA00004418"/>
    </source>
</evidence>
<dbReference type="SUPFAM" id="SSF53850">
    <property type="entry name" value="Periplasmic binding protein-like II"/>
    <property type="match status" value="1"/>
</dbReference>
<name>A0ABV7LS75_9GAMM</name>
<dbReference type="PANTHER" id="PTHR43649:SF34">
    <property type="entry name" value="ABC TRANSPORTER PERIPLASMIC-BINDING PROTEIN YCJN-RELATED"/>
    <property type="match status" value="1"/>
</dbReference>
<evidence type="ECO:0000313" key="5">
    <source>
        <dbReference type="EMBL" id="MFC3284991.1"/>
    </source>
</evidence>
<sequence length="434" mass="46979">MPLVSTHSLSATSRLLRGGAGALLLSGIALVGQQALAAEISIACGSGDAADYCPVLARQWAEQTGHQVNVISTPNATTEKLSLYQQLLSSQSSDVDVLMIDIVWPGLLDDHLVDLGDYLPEAATDGFFPALIDNNTIDGRLVAMPWYTDAGLLYYRQDLLDKYGHEVPETWQQLTEIAREVQAAEREAGHSDFWGYVFQGRAYEGLTCNALEWVASHGGGTLVDAEGEVTVDNSQAIAALELAASWIGDISPEGTLNHTEEETRGVFQSGNALFLRNWPYVWSLAQSDGSAVRGKVGMATLPHGPEGESRSTLGGWNFAVSRYSEHPELAADLVAYLTAKPQQKAHAIEMGMNPTIESLYQDEEVLASNPSMRDLYQTLANGVPRPASVTGDAYARVSNAFFNRTHQVLSGDIDAASAVRQLDSELKRLGRRGW</sequence>
<dbReference type="PANTHER" id="PTHR43649">
    <property type="entry name" value="ARABINOSE-BINDING PROTEIN-RELATED"/>
    <property type="match status" value="1"/>
</dbReference>
<dbReference type="Proteomes" id="UP001595579">
    <property type="component" value="Unassembled WGS sequence"/>
</dbReference>
<accession>A0ABV7LS75</accession>
<protein>
    <submittedName>
        <fullName evidence="5">ABC transporter substrate-binding protein</fullName>
    </submittedName>
</protein>